<name>A0A6N8FME6_9BACI</name>
<reference evidence="1 2" key="1">
    <citation type="submission" date="2019-11" db="EMBL/GenBank/DDBJ databases">
        <authorList>
            <person name="Li X."/>
        </authorList>
    </citation>
    <scope>NUCLEOTIDE SEQUENCE [LARGE SCALE GENOMIC DNA]</scope>
    <source>
        <strain evidence="1 2">L9</strain>
    </source>
</reference>
<organism evidence="1 2">
    <name type="scientific">Ornithinibacillus caprae</name>
    <dbReference type="NCBI Taxonomy" id="2678566"/>
    <lineage>
        <taxon>Bacteria</taxon>
        <taxon>Bacillati</taxon>
        <taxon>Bacillota</taxon>
        <taxon>Bacilli</taxon>
        <taxon>Bacillales</taxon>
        <taxon>Bacillaceae</taxon>
        <taxon>Ornithinibacillus</taxon>
    </lineage>
</organism>
<sequence length="73" mass="8252">MQIVGLNISVKSVKETTEIPKNEKSNKKTIRVKVNDQDCDLCKGEDMFIAGTKNLIPCPNCKRNTNKFNKILI</sequence>
<dbReference type="Proteomes" id="UP000469125">
    <property type="component" value="Unassembled WGS sequence"/>
</dbReference>
<dbReference type="AlphaFoldDB" id="A0A6N8FME6"/>
<evidence type="ECO:0000313" key="2">
    <source>
        <dbReference type="Proteomes" id="UP000469125"/>
    </source>
</evidence>
<protein>
    <submittedName>
        <fullName evidence="1">Uncharacterized protein</fullName>
    </submittedName>
</protein>
<comment type="caution">
    <text evidence="1">The sequence shown here is derived from an EMBL/GenBank/DDBJ whole genome shotgun (WGS) entry which is preliminary data.</text>
</comment>
<accession>A0A6N8FME6</accession>
<dbReference type="EMBL" id="WOCA01000009">
    <property type="protein sequence ID" value="MUK89177.1"/>
    <property type="molecule type" value="Genomic_DNA"/>
</dbReference>
<dbReference type="RefSeq" id="WP_155669154.1">
    <property type="nucleotide sequence ID" value="NZ_WOCA01000009.1"/>
</dbReference>
<keyword evidence="2" id="KW-1185">Reference proteome</keyword>
<evidence type="ECO:0000313" key="1">
    <source>
        <dbReference type="EMBL" id="MUK89177.1"/>
    </source>
</evidence>
<proteinExistence type="predicted"/>
<gene>
    <name evidence="1" type="ORF">GMD78_12415</name>
</gene>